<evidence type="ECO:0000256" key="1">
    <source>
        <dbReference type="ARBA" id="ARBA00022723"/>
    </source>
</evidence>
<dbReference type="AlphaFoldDB" id="A0A444W2N1"/>
<dbReference type="PANTHER" id="PTHR38464">
    <property type="entry name" value="L-ARABINOSE ISOMERASE"/>
    <property type="match status" value="1"/>
</dbReference>
<comment type="pathway">
    <text evidence="6">Carbohydrate degradation; L-arabinose degradation via L-ribulose; D-xylulose 5-phosphate from L-arabinose (bacterial route): step 1/3.</text>
</comment>
<proteinExistence type="inferred from homology"/>
<dbReference type="NCBIfam" id="NF002795">
    <property type="entry name" value="PRK02929.1"/>
    <property type="match status" value="1"/>
</dbReference>
<evidence type="ECO:0000259" key="7">
    <source>
        <dbReference type="Pfam" id="PF02610"/>
    </source>
</evidence>
<dbReference type="HAMAP" id="MF_00519">
    <property type="entry name" value="Arabinose_Isome"/>
    <property type="match status" value="1"/>
</dbReference>
<dbReference type="GO" id="GO:0019569">
    <property type="term" value="P:L-arabinose catabolic process to D-xylulose 5-phosphate"/>
    <property type="evidence" value="ECO:0007669"/>
    <property type="project" value="UniProtKB-UniRule"/>
</dbReference>
<evidence type="ECO:0000256" key="4">
    <source>
        <dbReference type="ARBA" id="ARBA00023235"/>
    </source>
</evidence>
<comment type="cofactor">
    <cofactor evidence="6">
        <name>Mn(2+)</name>
        <dbReference type="ChEBI" id="CHEBI:29035"/>
    </cofactor>
    <text evidence="6">Binds 1 Mn(2+) ion per subunit.</text>
</comment>
<gene>
    <name evidence="6" type="primary">araA</name>
    <name evidence="10" type="ORF">NU08_0722</name>
</gene>
<feature type="binding site" evidence="6">
    <location>
        <position position="328"/>
    </location>
    <ligand>
        <name>Mn(2+)</name>
        <dbReference type="ChEBI" id="CHEBI:29035"/>
    </ligand>
</feature>
<dbReference type="PANTHER" id="PTHR38464:SF1">
    <property type="entry name" value="L-ARABINOSE ISOMERASE"/>
    <property type="match status" value="1"/>
</dbReference>
<comment type="catalytic activity">
    <reaction evidence="6">
        <text>beta-L-arabinopyranose = L-ribulose</text>
        <dbReference type="Rhea" id="RHEA:14821"/>
        <dbReference type="ChEBI" id="CHEBI:16880"/>
        <dbReference type="ChEBI" id="CHEBI:40886"/>
        <dbReference type="EC" id="5.3.1.4"/>
    </reaction>
</comment>
<evidence type="ECO:0000256" key="3">
    <source>
        <dbReference type="ARBA" id="ARBA00023211"/>
    </source>
</evidence>
<dbReference type="InterPro" id="IPR004216">
    <property type="entry name" value="Fuc/Ara_isomerase_C"/>
</dbReference>
<evidence type="ECO:0000313" key="11">
    <source>
        <dbReference type="Proteomes" id="UP000290433"/>
    </source>
</evidence>
<dbReference type="EC" id="5.3.1.4" evidence="6"/>
<dbReference type="SUPFAM" id="SSF53743">
    <property type="entry name" value="FucI/AraA N-terminal and middle domains"/>
    <property type="match status" value="1"/>
</dbReference>
<feature type="domain" description="L-arabinose isomerase N-terminal" evidence="7">
    <location>
        <begin position="30"/>
        <end position="195"/>
    </location>
</feature>
<reference evidence="10 11" key="1">
    <citation type="submission" date="2014-12" db="EMBL/GenBank/DDBJ databases">
        <title>Genome sequence of Flavobacterium anhuiense RCM74.</title>
        <authorList>
            <person name="Kim J.F."/>
            <person name="Song J.Y."/>
            <person name="Kwak M.-J."/>
            <person name="Lee S.-W."/>
        </authorList>
    </citation>
    <scope>NUCLEOTIDE SEQUENCE [LARGE SCALE GENOMIC DNA]</scope>
    <source>
        <strain evidence="10 11">RCM74</strain>
    </source>
</reference>
<feature type="domain" description="L-arabinose isomerase central" evidence="9">
    <location>
        <begin position="199"/>
        <end position="345"/>
    </location>
</feature>
<dbReference type="Pfam" id="PF02610">
    <property type="entry name" value="AraA_N"/>
    <property type="match status" value="1"/>
</dbReference>
<keyword evidence="1 6" id="KW-0479">Metal-binding</keyword>
<keyword evidence="2 6" id="KW-0054">Arabinose catabolism</keyword>
<feature type="binding site" evidence="6">
    <location>
        <position position="471"/>
    </location>
    <ligand>
        <name>Mn(2+)</name>
        <dbReference type="ChEBI" id="CHEBI:29035"/>
    </ligand>
</feature>
<feature type="binding site" evidence="6">
    <location>
        <position position="355"/>
    </location>
    <ligand>
        <name>Mn(2+)</name>
        <dbReference type="ChEBI" id="CHEBI:29035"/>
    </ligand>
</feature>
<dbReference type="GO" id="GO:0008733">
    <property type="term" value="F:L-arabinose isomerase activity"/>
    <property type="evidence" value="ECO:0007669"/>
    <property type="project" value="UniProtKB-UniRule"/>
</dbReference>
<dbReference type="GO" id="GO:0030145">
    <property type="term" value="F:manganese ion binding"/>
    <property type="evidence" value="ECO:0007669"/>
    <property type="project" value="UniProtKB-UniRule"/>
</dbReference>
<feature type="domain" description="L-arabinose isomerase C-terminal" evidence="8">
    <location>
        <begin position="350"/>
        <end position="493"/>
    </location>
</feature>
<sequence length="524" mass="58342">MQILDFRTCKRLNNSTNKRLNSMIDISQKEVWFVVGSQELYGEETLRKVAEHSQIIAKGLDASSSIPVKVVYKDVVKSPSQILDVCLAANSAKNCIGIIAWMHTFSPAKMWIGGLNILKKPLCHLHTQYNAEIPWGSIDMDFMNLNQSAHGDREFGFIMSRLRKKRKVVVGHWEDQRVQKQLGIWSRVVLGWDELQNLKVARIGDNMREVAVTEGDKVEAQIRFGMSVNGYDSSDVTKHIEKVTDKELNDLLAVYEQSYNLTDSLKEGGAQRSSLVEAAKIELGLRAFLEEGGFGAFTDTFENLGAWKQLPGIATQRLMADGYGFGGEGDWKTAAMVRALKVMCVGLDGGTSFMEDYTYHFTPQKSYVLGSHMLEICPSIADGKPSCEVHPLGIGGKEDPARLVFNSPAGDAINVSLVDMGTRFRLIVNEVEAVKPMAELPKLPVARVLWDCKPNLEVAATAWILAGGAHHTVYSQSITTEYMEDFADIAGIELLVIDEKTTVREFKDKINANEAYYHLFQHGL</sequence>
<dbReference type="EMBL" id="JUIV01000002">
    <property type="protein sequence ID" value="RYJ39966.1"/>
    <property type="molecule type" value="Genomic_DNA"/>
</dbReference>
<evidence type="ECO:0000256" key="5">
    <source>
        <dbReference type="ARBA" id="ARBA00023277"/>
    </source>
</evidence>
<evidence type="ECO:0000259" key="9">
    <source>
        <dbReference type="Pfam" id="PF24856"/>
    </source>
</evidence>
<dbReference type="InterPro" id="IPR055390">
    <property type="entry name" value="AraA_central"/>
</dbReference>
<dbReference type="SUPFAM" id="SSF50443">
    <property type="entry name" value="FucI/AraA C-terminal domain-like"/>
    <property type="match status" value="1"/>
</dbReference>
<comment type="function">
    <text evidence="6">Catalyzes the conversion of L-arabinose to L-ribulose.</text>
</comment>
<dbReference type="InterPro" id="IPR038583">
    <property type="entry name" value="AraA_N_sf"/>
</dbReference>
<evidence type="ECO:0000313" key="10">
    <source>
        <dbReference type="EMBL" id="RYJ39966.1"/>
    </source>
</evidence>
<dbReference type="InterPro" id="IPR055389">
    <property type="entry name" value="AraA_N"/>
</dbReference>
<dbReference type="UniPathway" id="UPA00145">
    <property type="reaction ID" value="UER00565"/>
</dbReference>
<dbReference type="GO" id="GO:0005829">
    <property type="term" value="C:cytosol"/>
    <property type="evidence" value="ECO:0007669"/>
    <property type="project" value="TreeGrafter"/>
</dbReference>
<name>A0A444W2N1_9FLAO</name>
<organism evidence="10 11">
    <name type="scientific">Flavobacterium anhuiense</name>
    <dbReference type="NCBI Taxonomy" id="459526"/>
    <lineage>
        <taxon>Bacteria</taxon>
        <taxon>Pseudomonadati</taxon>
        <taxon>Bacteroidota</taxon>
        <taxon>Flavobacteriia</taxon>
        <taxon>Flavobacteriales</taxon>
        <taxon>Flavobacteriaceae</taxon>
        <taxon>Flavobacterium</taxon>
    </lineage>
</organism>
<evidence type="ECO:0000259" key="8">
    <source>
        <dbReference type="Pfam" id="PF11762"/>
    </source>
</evidence>
<feature type="binding site" evidence="6">
    <location>
        <position position="372"/>
    </location>
    <ligand>
        <name>Mn(2+)</name>
        <dbReference type="ChEBI" id="CHEBI:29035"/>
    </ligand>
</feature>
<dbReference type="CDD" id="cd03557">
    <property type="entry name" value="L-arabinose_isomerase"/>
    <property type="match status" value="1"/>
</dbReference>
<dbReference type="InterPro" id="IPR003762">
    <property type="entry name" value="Lara_isomerase"/>
</dbReference>
<dbReference type="Pfam" id="PF11762">
    <property type="entry name" value="Arabinose_Iso_C"/>
    <property type="match status" value="1"/>
</dbReference>
<evidence type="ECO:0000256" key="2">
    <source>
        <dbReference type="ARBA" id="ARBA00022935"/>
    </source>
</evidence>
<keyword evidence="5 6" id="KW-0119">Carbohydrate metabolism</keyword>
<keyword evidence="3 6" id="KW-0464">Manganese</keyword>
<protein>
    <recommendedName>
        <fullName evidence="6">L-arabinose isomerase</fullName>
        <ecNumber evidence="6">5.3.1.4</ecNumber>
    </recommendedName>
</protein>
<keyword evidence="4 6" id="KW-0413">Isomerase</keyword>
<accession>A0A444W2N1</accession>
<dbReference type="Proteomes" id="UP000290433">
    <property type="component" value="Unassembled WGS sequence"/>
</dbReference>
<dbReference type="Pfam" id="PF24856">
    <property type="entry name" value="AraA_central"/>
    <property type="match status" value="1"/>
</dbReference>
<comment type="caution">
    <text evidence="10">The sequence shown here is derived from an EMBL/GenBank/DDBJ whole genome shotgun (WGS) entry which is preliminary data.</text>
</comment>
<dbReference type="Gene3D" id="3.40.50.10940">
    <property type="match status" value="1"/>
</dbReference>
<evidence type="ECO:0000256" key="6">
    <source>
        <dbReference type="HAMAP-Rule" id="MF_00519"/>
    </source>
</evidence>
<comment type="similarity">
    <text evidence="6">Belongs to the arabinose isomerase family.</text>
</comment>
<dbReference type="InterPro" id="IPR009015">
    <property type="entry name" value="Fucose_isomerase_N/cen_sf"/>
</dbReference>
<dbReference type="PIRSF" id="PIRSF001478">
    <property type="entry name" value="L-ara_isomerase"/>
    <property type="match status" value="1"/>
</dbReference>
<dbReference type="InterPro" id="IPR024664">
    <property type="entry name" value="Ara_Isoase_C"/>
</dbReference>